<feature type="chain" id="PRO_5016925358" evidence="1">
    <location>
        <begin position="24"/>
        <end position="134"/>
    </location>
</feature>
<organism evidence="2 3">
    <name type="scientific">Nostoc punctiforme NIES-2108</name>
    <dbReference type="NCBI Taxonomy" id="1356359"/>
    <lineage>
        <taxon>Bacteria</taxon>
        <taxon>Bacillati</taxon>
        <taxon>Cyanobacteriota</taxon>
        <taxon>Cyanophyceae</taxon>
        <taxon>Nostocales</taxon>
        <taxon>Nostocaceae</taxon>
        <taxon>Nostoc</taxon>
    </lineage>
</organism>
<gene>
    <name evidence="2" type="ORF">A6769_10145</name>
</gene>
<evidence type="ECO:0000313" key="2">
    <source>
        <dbReference type="EMBL" id="RCJ38104.1"/>
    </source>
</evidence>
<comment type="caution">
    <text evidence="2">The sequence shown here is derived from an EMBL/GenBank/DDBJ whole genome shotgun (WGS) entry which is preliminary data.</text>
</comment>
<dbReference type="Proteomes" id="UP000252085">
    <property type="component" value="Unassembled WGS sequence"/>
</dbReference>
<name>A0A367RQZ5_NOSPU</name>
<proteinExistence type="predicted"/>
<feature type="signal peptide" evidence="1">
    <location>
        <begin position="1"/>
        <end position="23"/>
    </location>
</feature>
<evidence type="ECO:0000256" key="1">
    <source>
        <dbReference type="SAM" id="SignalP"/>
    </source>
</evidence>
<reference evidence="2 3" key="1">
    <citation type="submission" date="2016-04" db="EMBL/GenBank/DDBJ databases">
        <authorList>
            <person name="Evans L.H."/>
            <person name="Alamgir A."/>
            <person name="Owens N."/>
            <person name="Weber N.D."/>
            <person name="Virtaneva K."/>
            <person name="Barbian K."/>
            <person name="Babar A."/>
            <person name="Rosenke K."/>
        </authorList>
    </citation>
    <scope>NUCLEOTIDE SEQUENCE [LARGE SCALE GENOMIC DNA]</scope>
    <source>
        <strain evidence="2">NIES-2108</strain>
    </source>
</reference>
<accession>A0A367RQZ5</accession>
<dbReference type="EMBL" id="LXQE01000125">
    <property type="protein sequence ID" value="RCJ38104.1"/>
    <property type="molecule type" value="Genomic_DNA"/>
</dbReference>
<sequence>MLTKIFSGLLGLSLVLASPPVVARSILVGVTNEGAKLYALTNYPPNSEDDGMEGWTSFIYAVEDARGYREVKAYTSFCNGGNVLSHPVKGTKDTMKVPGWHSETIRGSISVVADSQASKNLLKSVCYIVYNQFH</sequence>
<evidence type="ECO:0000313" key="3">
    <source>
        <dbReference type="Proteomes" id="UP000252085"/>
    </source>
</evidence>
<keyword evidence="1" id="KW-0732">Signal</keyword>
<protein>
    <submittedName>
        <fullName evidence="2">Uncharacterized protein</fullName>
    </submittedName>
</protein>
<dbReference type="AlphaFoldDB" id="A0A367RQZ5"/>